<feature type="compositionally biased region" description="Polar residues" evidence="1">
    <location>
        <begin position="249"/>
        <end position="260"/>
    </location>
</feature>
<dbReference type="HOGENOM" id="CLU_446917_0_0_1"/>
<gene>
    <name evidence="2" type="ORF">JAAARDRAFT_197151</name>
</gene>
<name>A0A067PFK3_9AGAM</name>
<feature type="compositionally biased region" description="Low complexity" evidence="1">
    <location>
        <begin position="345"/>
        <end position="357"/>
    </location>
</feature>
<evidence type="ECO:0000256" key="1">
    <source>
        <dbReference type="SAM" id="MobiDB-lite"/>
    </source>
</evidence>
<dbReference type="AlphaFoldDB" id="A0A067PFK3"/>
<reference evidence="3" key="1">
    <citation type="journal article" date="2014" name="Proc. Natl. Acad. Sci. U.S.A.">
        <title>Extensive sampling of basidiomycete genomes demonstrates inadequacy of the white-rot/brown-rot paradigm for wood decay fungi.</title>
        <authorList>
            <person name="Riley R."/>
            <person name="Salamov A.A."/>
            <person name="Brown D.W."/>
            <person name="Nagy L.G."/>
            <person name="Floudas D."/>
            <person name="Held B.W."/>
            <person name="Levasseur A."/>
            <person name="Lombard V."/>
            <person name="Morin E."/>
            <person name="Otillar R."/>
            <person name="Lindquist E.A."/>
            <person name="Sun H."/>
            <person name="LaButti K.M."/>
            <person name="Schmutz J."/>
            <person name="Jabbour D."/>
            <person name="Luo H."/>
            <person name="Baker S.E."/>
            <person name="Pisabarro A.G."/>
            <person name="Walton J.D."/>
            <person name="Blanchette R.A."/>
            <person name="Henrissat B."/>
            <person name="Martin F."/>
            <person name="Cullen D."/>
            <person name="Hibbett D.S."/>
            <person name="Grigoriev I.V."/>
        </authorList>
    </citation>
    <scope>NUCLEOTIDE SEQUENCE [LARGE SCALE GENOMIC DNA]</scope>
    <source>
        <strain evidence="3">MUCL 33604</strain>
    </source>
</reference>
<keyword evidence="3" id="KW-1185">Reference proteome</keyword>
<dbReference type="EMBL" id="KL197732">
    <property type="protein sequence ID" value="KDQ53693.1"/>
    <property type="molecule type" value="Genomic_DNA"/>
</dbReference>
<sequence length="611" mass="63964">METALRIVSIVSCFLGQTWQQFDPTGFDAAATSAARWGRVCFSDEECQVRVLPVEDGVNTLPSSSGTLLPSIRQTVDVVSVTNDSWSDAAPLQVPSHPSTLTPSLRAPTAGSPNPIPTLVGGQGVLSPASSISTTLSPSLPTYSFSTSSSTAWSSASSSATSSSASSSAASSSTNSPTTPAASFAATSDIGVDLGVDVDFDSTLNDLFDLADGFRDGLGDGLGTSTGDDNDPSVIIMDNTQTTSMLLQPTSSGMASSPPATGSPAGLPLASTTPLTASSTKLPVAEPDLMMMMLAVDGFGFGSMLNLPVAPKPATVFETPFLLQLKKVLKTHMPSTSQTINHISHTTLSPPLASSPASTPPTTPDPAPSPPAHSPPSSSTPPPLLGKVTPGVGASNVPASSMSGLTTDVAINLSDMGSSPKWLQEGYPAMMGLHLGDQWQSCVALFVEFERHFNFSKKNYQSWNLNKLPFTNITQKLFDDHLASWSKWWQMLQPSERSSPTGGLLHRSGLNWSLLRKCGGNGFISVMVSIAWWGYAIWGGSVDVEDGDLMSVIDDVQWVLRSMLELHTSGLVDDNLAAPPVVSKGSCKCRATSEAGAEGVAPKKKRSQQLL</sequence>
<evidence type="ECO:0000313" key="2">
    <source>
        <dbReference type="EMBL" id="KDQ53693.1"/>
    </source>
</evidence>
<dbReference type="OrthoDB" id="2683861at2759"/>
<feature type="region of interest" description="Disordered" evidence="1">
    <location>
        <begin position="88"/>
        <end position="122"/>
    </location>
</feature>
<feature type="region of interest" description="Disordered" evidence="1">
    <location>
        <begin position="249"/>
        <end position="275"/>
    </location>
</feature>
<feature type="compositionally biased region" description="Pro residues" evidence="1">
    <location>
        <begin position="358"/>
        <end position="384"/>
    </location>
</feature>
<dbReference type="Proteomes" id="UP000027265">
    <property type="component" value="Unassembled WGS sequence"/>
</dbReference>
<proteinExistence type="predicted"/>
<feature type="region of interest" description="Disordered" evidence="1">
    <location>
        <begin position="345"/>
        <end position="396"/>
    </location>
</feature>
<evidence type="ECO:0000313" key="3">
    <source>
        <dbReference type="Proteomes" id="UP000027265"/>
    </source>
</evidence>
<feature type="compositionally biased region" description="Low complexity" evidence="1">
    <location>
        <begin position="264"/>
        <end position="275"/>
    </location>
</feature>
<dbReference type="InParanoid" id="A0A067PFK3"/>
<accession>A0A067PFK3</accession>
<feature type="region of interest" description="Disordered" evidence="1">
    <location>
        <begin position="156"/>
        <end position="181"/>
    </location>
</feature>
<organism evidence="2 3">
    <name type="scientific">Jaapia argillacea MUCL 33604</name>
    <dbReference type="NCBI Taxonomy" id="933084"/>
    <lineage>
        <taxon>Eukaryota</taxon>
        <taxon>Fungi</taxon>
        <taxon>Dikarya</taxon>
        <taxon>Basidiomycota</taxon>
        <taxon>Agaricomycotina</taxon>
        <taxon>Agaricomycetes</taxon>
        <taxon>Agaricomycetidae</taxon>
        <taxon>Jaapiales</taxon>
        <taxon>Jaapiaceae</taxon>
        <taxon>Jaapia</taxon>
    </lineage>
</organism>
<protein>
    <submittedName>
        <fullName evidence="2">Uncharacterized protein</fullName>
    </submittedName>
</protein>